<sequence>MTDLVSIDLRDGVRVVRIDRPVKKNALTAPMYRALADAIASAEGDPSVGAVLILGHPGAFSAGNDIGEFVAAAQSGALGEPILAFLRALATAPVPLVAAVDGLAVGVGTTLLFHCDLVLASEKAVFRTPFVDLGLIPEAGSSLIAPRIMGGPLALELLAGGAAFDAEKGRLAGFVNRVVPSATIEADAFAAAQALAAKPRQAMALARRLVKGDPADVLARIDEEAKLFAERLRSAEAQAAFRAFMDRKG</sequence>
<dbReference type="SUPFAM" id="SSF52096">
    <property type="entry name" value="ClpP/crotonase"/>
    <property type="match status" value="1"/>
</dbReference>
<proteinExistence type="predicted"/>
<dbReference type="AlphaFoldDB" id="A0A4R6RB36"/>
<dbReference type="PANTHER" id="PTHR43684:SF1">
    <property type="entry name" value="ENOYL-COA DELTA ISOMERASE 2"/>
    <property type="match status" value="1"/>
</dbReference>
<dbReference type="InterPro" id="IPR029045">
    <property type="entry name" value="ClpP/crotonase-like_dom_sf"/>
</dbReference>
<comment type="caution">
    <text evidence="4">The sequence shown here is derived from an EMBL/GenBank/DDBJ whole genome shotgun (WGS) entry which is preliminary data.</text>
</comment>
<dbReference type="Pfam" id="PF00378">
    <property type="entry name" value="ECH_1"/>
    <property type="match status" value="1"/>
</dbReference>
<gene>
    <name evidence="4" type="ORF">EDD54_3292</name>
</gene>
<keyword evidence="3" id="KW-0413">Isomerase</keyword>
<name>A0A4R6RB36_9HYPH</name>
<dbReference type="EMBL" id="SNXY01000009">
    <property type="protein sequence ID" value="TDP83330.1"/>
    <property type="molecule type" value="Genomic_DNA"/>
</dbReference>
<evidence type="ECO:0000313" key="5">
    <source>
        <dbReference type="Proteomes" id="UP000294547"/>
    </source>
</evidence>
<organism evidence="4 5">
    <name type="scientific">Oharaeibacter diazotrophicus</name>
    <dbReference type="NCBI Taxonomy" id="1920512"/>
    <lineage>
        <taxon>Bacteria</taxon>
        <taxon>Pseudomonadati</taxon>
        <taxon>Pseudomonadota</taxon>
        <taxon>Alphaproteobacteria</taxon>
        <taxon>Hyphomicrobiales</taxon>
        <taxon>Pleomorphomonadaceae</taxon>
        <taxon>Oharaeibacter</taxon>
    </lineage>
</organism>
<dbReference type="PANTHER" id="PTHR43684">
    <property type="match status" value="1"/>
</dbReference>
<dbReference type="RefSeq" id="WP_245515795.1">
    <property type="nucleotide sequence ID" value="NZ_BSPM01000009.1"/>
</dbReference>
<protein>
    <submittedName>
        <fullName evidence="4">Enoyl-CoA hydratase/carnithine racemase</fullName>
    </submittedName>
</protein>
<reference evidence="4 5" key="1">
    <citation type="submission" date="2019-03" db="EMBL/GenBank/DDBJ databases">
        <title>Genomic Encyclopedia of Type Strains, Phase IV (KMG-IV): sequencing the most valuable type-strain genomes for metagenomic binning, comparative biology and taxonomic classification.</title>
        <authorList>
            <person name="Goeker M."/>
        </authorList>
    </citation>
    <scope>NUCLEOTIDE SEQUENCE [LARGE SCALE GENOMIC DNA]</scope>
    <source>
        <strain evidence="4 5">DSM 102969</strain>
    </source>
</reference>
<evidence type="ECO:0000256" key="2">
    <source>
        <dbReference type="ARBA" id="ARBA00023140"/>
    </source>
</evidence>
<evidence type="ECO:0000256" key="3">
    <source>
        <dbReference type="ARBA" id="ARBA00023235"/>
    </source>
</evidence>
<dbReference type="Gene3D" id="3.90.226.10">
    <property type="entry name" value="2-enoyl-CoA Hydratase, Chain A, domain 1"/>
    <property type="match status" value="1"/>
</dbReference>
<dbReference type="InterPro" id="IPR051053">
    <property type="entry name" value="ECH/Chromodomain_protein"/>
</dbReference>
<dbReference type="InterPro" id="IPR001753">
    <property type="entry name" value="Enoyl-CoA_hydra/iso"/>
</dbReference>
<dbReference type="GO" id="GO:0004165">
    <property type="term" value="F:delta(3)-delta(2)-enoyl-CoA isomerase activity"/>
    <property type="evidence" value="ECO:0007669"/>
    <property type="project" value="UniProtKB-ARBA"/>
</dbReference>
<keyword evidence="2" id="KW-0576">Peroxisome</keyword>
<evidence type="ECO:0000256" key="1">
    <source>
        <dbReference type="ARBA" id="ARBA00004275"/>
    </source>
</evidence>
<dbReference type="Proteomes" id="UP000294547">
    <property type="component" value="Unassembled WGS sequence"/>
</dbReference>
<dbReference type="CDD" id="cd06558">
    <property type="entry name" value="crotonase-like"/>
    <property type="match status" value="1"/>
</dbReference>
<accession>A0A4R6RB36</accession>
<keyword evidence="5" id="KW-1185">Reference proteome</keyword>
<evidence type="ECO:0000313" key="4">
    <source>
        <dbReference type="EMBL" id="TDP83330.1"/>
    </source>
</evidence>
<comment type="subcellular location">
    <subcellularLocation>
        <location evidence="1">Peroxisome</location>
    </subcellularLocation>
</comment>
<dbReference type="NCBIfam" id="NF004681">
    <property type="entry name" value="PRK06023.1"/>
    <property type="match status" value="1"/>
</dbReference>